<dbReference type="AlphaFoldDB" id="A0A0W0FWZ4"/>
<sequence length="457" mass="50670">MSALDDESELLSTMSGSIEEDWSDSDEEEYSDVETLVNLGLPDGPLEAKSDACDAAVSRIGGHPAFLPSKEPLITCSQCKNCSYPMELLVQMYCPFEDSPMDRALYIWGCARSECQGKAGSVRAWRGLRYNEEYAKKLEKKLARKREREEAKRKAEEAEKAKAAAKSSNPFSMKGSTAPNNNNPFGLGAQIFGSQPTTTKEDEPESEDSDDDESDNDSVSSEESLITAMASTSITESPWKAAPTYPSLYLSTASEHLPAQSKPKAKISEIDDDGKDTDIATWASEAYENSLEVDHVFDRFSKRVAFEGEQCVRYELDGIPLPFASDAILDKLFPAPPSPTLPVTKPEFKVIPPKPKRTYKPDGAIPACEDCKGPRVFECQLMPNLINVLREEAAEKTKNMTILTDEERRKHIQRVLKGGSGERGMTWGTCMVFSCKNDCCEGKEGWKEEVVLIQWDT</sequence>
<feature type="compositionally biased region" description="Acidic residues" evidence="1">
    <location>
        <begin position="202"/>
        <end position="216"/>
    </location>
</feature>
<dbReference type="PANTHER" id="PTHR47524">
    <property type="entry name" value="20S RRNA ACCUMULATION PROTEIN 4"/>
    <property type="match status" value="1"/>
</dbReference>
<feature type="region of interest" description="Disordered" evidence="1">
    <location>
        <begin position="149"/>
        <end position="224"/>
    </location>
</feature>
<feature type="region of interest" description="Disordered" evidence="1">
    <location>
        <begin position="1"/>
        <end position="30"/>
    </location>
</feature>
<feature type="domain" description="Programmed cell death protein 2 C-terminal" evidence="2">
    <location>
        <begin position="294"/>
        <end position="455"/>
    </location>
</feature>
<evidence type="ECO:0000256" key="1">
    <source>
        <dbReference type="SAM" id="MobiDB-lite"/>
    </source>
</evidence>
<reference evidence="3 4" key="1">
    <citation type="submission" date="2015-12" db="EMBL/GenBank/DDBJ databases">
        <title>Draft genome sequence of Moniliophthora roreri, the causal agent of frosty pod rot of cacao.</title>
        <authorList>
            <person name="Aime M.C."/>
            <person name="Diaz-Valderrama J.R."/>
            <person name="Kijpornyongpan T."/>
            <person name="Phillips-Mora W."/>
        </authorList>
    </citation>
    <scope>NUCLEOTIDE SEQUENCE [LARGE SCALE GENOMIC DNA]</scope>
    <source>
        <strain evidence="3 4">MCA 2952</strain>
    </source>
</reference>
<dbReference type="GO" id="GO:0030490">
    <property type="term" value="P:maturation of SSU-rRNA"/>
    <property type="evidence" value="ECO:0007669"/>
    <property type="project" value="TreeGrafter"/>
</dbReference>
<comment type="caution">
    <text evidence="3">The sequence shown here is derived from an EMBL/GenBank/DDBJ whole genome shotgun (WGS) entry which is preliminary data.</text>
</comment>
<dbReference type="PANTHER" id="PTHR47524:SF1">
    <property type="entry name" value="20S RRNA ACCUMULATION PROTEIN 4"/>
    <property type="match status" value="1"/>
</dbReference>
<feature type="compositionally biased region" description="Basic and acidic residues" evidence="1">
    <location>
        <begin position="149"/>
        <end position="162"/>
    </location>
</feature>
<protein>
    <recommendedName>
        <fullName evidence="2">Programmed cell death protein 2 C-terminal domain-containing protein</fullName>
    </recommendedName>
</protein>
<feature type="compositionally biased region" description="Acidic residues" evidence="1">
    <location>
        <begin position="18"/>
        <end position="30"/>
    </location>
</feature>
<dbReference type="eggNOG" id="KOG2061">
    <property type="taxonomic scope" value="Eukaryota"/>
</dbReference>
<feature type="compositionally biased region" description="Polar residues" evidence="1">
    <location>
        <begin position="167"/>
        <end position="184"/>
    </location>
</feature>
<dbReference type="Pfam" id="PF04194">
    <property type="entry name" value="PDCD2_C"/>
    <property type="match status" value="1"/>
</dbReference>
<evidence type="ECO:0000313" key="4">
    <source>
        <dbReference type="Proteomes" id="UP000054988"/>
    </source>
</evidence>
<evidence type="ECO:0000259" key="2">
    <source>
        <dbReference type="Pfam" id="PF04194"/>
    </source>
</evidence>
<dbReference type="InterPro" id="IPR007320">
    <property type="entry name" value="PDCD2_C"/>
</dbReference>
<proteinExistence type="predicted"/>
<dbReference type="EMBL" id="LATX01001542">
    <property type="protein sequence ID" value="KTB40850.1"/>
    <property type="molecule type" value="Genomic_DNA"/>
</dbReference>
<accession>A0A0W0FWZ4</accession>
<dbReference type="Proteomes" id="UP000054988">
    <property type="component" value="Unassembled WGS sequence"/>
</dbReference>
<gene>
    <name evidence="3" type="ORF">WG66_6555</name>
</gene>
<organism evidence="3 4">
    <name type="scientific">Moniliophthora roreri</name>
    <name type="common">Frosty pod rot fungus</name>
    <name type="synonym">Monilia roreri</name>
    <dbReference type="NCBI Taxonomy" id="221103"/>
    <lineage>
        <taxon>Eukaryota</taxon>
        <taxon>Fungi</taxon>
        <taxon>Dikarya</taxon>
        <taxon>Basidiomycota</taxon>
        <taxon>Agaricomycotina</taxon>
        <taxon>Agaricomycetes</taxon>
        <taxon>Agaricomycetidae</taxon>
        <taxon>Agaricales</taxon>
        <taxon>Marasmiineae</taxon>
        <taxon>Marasmiaceae</taxon>
        <taxon>Moniliophthora</taxon>
    </lineage>
</organism>
<evidence type="ECO:0000313" key="3">
    <source>
        <dbReference type="EMBL" id="KTB40850.1"/>
    </source>
</evidence>
<name>A0A0W0FWZ4_MONRR</name>
<dbReference type="GO" id="GO:0005737">
    <property type="term" value="C:cytoplasm"/>
    <property type="evidence" value="ECO:0007669"/>
    <property type="project" value="InterPro"/>
</dbReference>